<organism evidence="4 5">
    <name type="scientific">Phytomonospora endophytica</name>
    <dbReference type="NCBI Taxonomy" id="714109"/>
    <lineage>
        <taxon>Bacteria</taxon>
        <taxon>Bacillati</taxon>
        <taxon>Actinomycetota</taxon>
        <taxon>Actinomycetes</taxon>
        <taxon>Micromonosporales</taxon>
        <taxon>Micromonosporaceae</taxon>
        <taxon>Phytomonospora</taxon>
    </lineage>
</organism>
<dbReference type="Gene3D" id="3.40.140.10">
    <property type="entry name" value="Cytidine Deaminase, domain 2"/>
    <property type="match status" value="1"/>
</dbReference>
<reference evidence="4 5" key="1">
    <citation type="submission" date="2020-08" db="EMBL/GenBank/DDBJ databases">
        <title>Genomic Encyclopedia of Type Strains, Phase IV (KMG-IV): sequencing the most valuable type-strain genomes for metagenomic binning, comparative biology and taxonomic classification.</title>
        <authorList>
            <person name="Goeker M."/>
        </authorList>
    </citation>
    <scope>NUCLEOTIDE SEQUENCE [LARGE SCALE GENOMIC DNA]</scope>
    <source>
        <strain evidence="4 5">YIM 65646</strain>
    </source>
</reference>
<proteinExistence type="inferred from homology"/>
<dbReference type="InterPro" id="IPR003786">
    <property type="entry name" value="FdhD"/>
</dbReference>
<dbReference type="NCBIfam" id="NF001943">
    <property type="entry name" value="PRK00724.1-2"/>
    <property type="match status" value="1"/>
</dbReference>
<evidence type="ECO:0000313" key="5">
    <source>
        <dbReference type="Proteomes" id="UP000548476"/>
    </source>
</evidence>
<sequence length="275" mass="29063">MTDRRRVQRIHQGERGFRADTLIVEEPLEIQLNGEPLSVTMRTPGDDVDLALGWLYAEGIITSFEDVVTAKHCMDSDLNVLDVRLRPHIAVPDRAGRGFTVSGACGTCGTSSLEALREVTAKAVRWPIRDDAAPVDPVALTALPDRLRGSQKAFARTGGVHAAGLYAPDGTELAVREDVGRHNAVDKIVGERLRAGALPLAGHVLMVSGRVGYEIVQKAAMAGIPVLAAVSAPSTLAVDLAAELGMTLVGFLRGDSMNVYTGTSRTSSSQAASSA</sequence>
<dbReference type="Pfam" id="PF02634">
    <property type="entry name" value="FdhD-NarQ"/>
    <property type="match status" value="1"/>
</dbReference>
<comment type="subcellular location">
    <subcellularLocation>
        <location evidence="3">Cytoplasm</location>
    </subcellularLocation>
</comment>
<protein>
    <recommendedName>
        <fullName evidence="3">Sulfur carrier protein FdhD</fullName>
    </recommendedName>
</protein>
<dbReference type="GO" id="GO:0097163">
    <property type="term" value="F:sulfur carrier activity"/>
    <property type="evidence" value="ECO:0007669"/>
    <property type="project" value="UniProtKB-UniRule"/>
</dbReference>
<dbReference type="PANTHER" id="PTHR30592">
    <property type="entry name" value="FORMATE DEHYDROGENASE"/>
    <property type="match status" value="1"/>
</dbReference>
<keyword evidence="1 3" id="KW-0963">Cytoplasm</keyword>
<keyword evidence="2 3" id="KW-0501">Molybdenum cofactor biosynthesis</keyword>
<dbReference type="AlphaFoldDB" id="A0A841FU49"/>
<comment type="similarity">
    <text evidence="3">Belongs to the FdhD family.</text>
</comment>
<gene>
    <name evidence="3" type="primary">fdhD</name>
    <name evidence="4" type="ORF">HNR73_003347</name>
</gene>
<dbReference type="NCBIfam" id="TIGR00129">
    <property type="entry name" value="fdhD_narQ"/>
    <property type="match status" value="1"/>
</dbReference>
<evidence type="ECO:0000256" key="1">
    <source>
        <dbReference type="ARBA" id="ARBA00022490"/>
    </source>
</evidence>
<dbReference type="PANTHER" id="PTHR30592:SF1">
    <property type="entry name" value="SULFUR CARRIER PROTEIN FDHD"/>
    <property type="match status" value="1"/>
</dbReference>
<dbReference type="HAMAP" id="MF_00187">
    <property type="entry name" value="FdhD"/>
    <property type="match status" value="1"/>
</dbReference>
<comment type="caution">
    <text evidence="3">Lacks conserved residue(s) required for the propagation of feature annotation.</text>
</comment>
<dbReference type="Proteomes" id="UP000548476">
    <property type="component" value="Unassembled WGS sequence"/>
</dbReference>
<dbReference type="EMBL" id="JACHGT010000006">
    <property type="protein sequence ID" value="MBB6035490.1"/>
    <property type="molecule type" value="Genomic_DNA"/>
</dbReference>
<comment type="function">
    <text evidence="3">Required for formate dehydrogenase (FDH) activity. Acts as a sulfur carrier protein that transfers sulfur from IscS to the molybdenum cofactor prior to its insertion into FDH.</text>
</comment>
<accession>A0A841FU49</accession>
<dbReference type="InterPro" id="IPR016193">
    <property type="entry name" value="Cytidine_deaminase-like"/>
</dbReference>
<dbReference type="PIRSF" id="PIRSF015626">
    <property type="entry name" value="FdhD"/>
    <property type="match status" value="1"/>
</dbReference>
<dbReference type="GO" id="GO:0006777">
    <property type="term" value="P:Mo-molybdopterin cofactor biosynthetic process"/>
    <property type="evidence" value="ECO:0007669"/>
    <property type="project" value="UniProtKB-UniRule"/>
</dbReference>
<dbReference type="GO" id="GO:0005737">
    <property type="term" value="C:cytoplasm"/>
    <property type="evidence" value="ECO:0007669"/>
    <property type="project" value="UniProtKB-SubCell"/>
</dbReference>
<name>A0A841FU49_9ACTN</name>
<evidence type="ECO:0000256" key="3">
    <source>
        <dbReference type="HAMAP-Rule" id="MF_00187"/>
    </source>
</evidence>
<dbReference type="GO" id="GO:0016783">
    <property type="term" value="F:sulfurtransferase activity"/>
    <property type="evidence" value="ECO:0007669"/>
    <property type="project" value="InterPro"/>
</dbReference>
<comment type="caution">
    <text evidence="4">The sequence shown here is derived from an EMBL/GenBank/DDBJ whole genome shotgun (WGS) entry which is preliminary data.</text>
</comment>
<keyword evidence="5" id="KW-1185">Reference proteome</keyword>
<dbReference type="SUPFAM" id="SSF53927">
    <property type="entry name" value="Cytidine deaminase-like"/>
    <property type="match status" value="1"/>
</dbReference>
<evidence type="ECO:0000256" key="2">
    <source>
        <dbReference type="ARBA" id="ARBA00023150"/>
    </source>
</evidence>
<feature type="active site" description="Cysteine persulfide intermediate" evidence="3">
    <location>
        <position position="105"/>
    </location>
</feature>
<evidence type="ECO:0000313" key="4">
    <source>
        <dbReference type="EMBL" id="MBB6035490.1"/>
    </source>
</evidence>
<dbReference type="Gene3D" id="3.10.20.10">
    <property type="match status" value="1"/>
</dbReference>